<evidence type="ECO:0000313" key="3">
    <source>
        <dbReference type="Proteomes" id="UP000004508"/>
    </source>
</evidence>
<dbReference type="InParanoid" id="D6U107"/>
<dbReference type="RefSeq" id="WP_007920659.1">
    <property type="nucleotide sequence ID" value="NZ_ADVG01000004.1"/>
</dbReference>
<keyword evidence="1" id="KW-0472">Membrane</keyword>
<dbReference type="Proteomes" id="UP000004508">
    <property type="component" value="Unassembled WGS sequence"/>
</dbReference>
<dbReference type="AlphaFoldDB" id="D6U107"/>
<evidence type="ECO:0000313" key="2">
    <source>
        <dbReference type="EMBL" id="EFH82497.1"/>
    </source>
</evidence>
<gene>
    <name evidence="2" type="ORF">Krac_3310</name>
</gene>
<feature type="transmembrane region" description="Helical" evidence="1">
    <location>
        <begin position="87"/>
        <end position="110"/>
    </location>
</feature>
<keyword evidence="1" id="KW-1133">Transmembrane helix</keyword>
<reference evidence="2 3" key="1">
    <citation type="journal article" date="2011" name="Stand. Genomic Sci.">
        <title>Non-contiguous finished genome sequence and contextual data of the filamentous soil bacterium Ktedonobacter racemifer type strain (SOSP1-21).</title>
        <authorList>
            <person name="Chang Y.J."/>
            <person name="Land M."/>
            <person name="Hauser L."/>
            <person name="Chertkov O."/>
            <person name="Del Rio T.G."/>
            <person name="Nolan M."/>
            <person name="Copeland A."/>
            <person name="Tice H."/>
            <person name="Cheng J.F."/>
            <person name="Lucas S."/>
            <person name="Han C."/>
            <person name="Goodwin L."/>
            <person name="Pitluck S."/>
            <person name="Ivanova N."/>
            <person name="Ovchinikova G."/>
            <person name="Pati A."/>
            <person name="Chen A."/>
            <person name="Palaniappan K."/>
            <person name="Mavromatis K."/>
            <person name="Liolios K."/>
            <person name="Brettin T."/>
            <person name="Fiebig A."/>
            <person name="Rohde M."/>
            <person name="Abt B."/>
            <person name="Goker M."/>
            <person name="Detter J.C."/>
            <person name="Woyke T."/>
            <person name="Bristow J."/>
            <person name="Eisen J.A."/>
            <person name="Markowitz V."/>
            <person name="Hugenholtz P."/>
            <person name="Kyrpides N.C."/>
            <person name="Klenk H.P."/>
            <person name="Lapidus A."/>
        </authorList>
    </citation>
    <scope>NUCLEOTIDE SEQUENCE [LARGE SCALE GENOMIC DNA]</scope>
    <source>
        <strain evidence="3">DSM 44963</strain>
    </source>
</reference>
<keyword evidence="1" id="KW-0812">Transmembrane</keyword>
<proteinExistence type="predicted"/>
<accession>D6U107</accession>
<feature type="transmembrane region" description="Helical" evidence="1">
    <location>
        <begin position="32"/>
        <end position="51"/>
    </location>
</feature>
<sequence>MQEQPPISPLESPISGSVSNIFRRQPARFGAGWLNIITLVGIVFVIYYTAINILSDGYEFSPANALSILSDGLQSGMLYINGEAPGMSAILCFFPLCFWCFIVLVAFLLMKKPYRKKSLIIWASILLVVCLSLTTGLWIFASLPCSLETLTGSSPVCAMPIRPGVPLPPPGP</sequence>
<comment type="caution">
    <text evidence="2">The sequence shown here is derived from an EMBL/GenBank/DDBJ whole genome shotgun (WGS) entry which is preliminary data.</text>
</comment>
<organism evidence="2 3">
    <name type="scientific">Ktedonobacter racemifer DSM 44963</name>
    <dbReference type="NCBI Taxonomy" id="485913"/>
    <lineage>
        <taxon>Bacteria</taxon>
        <taxon>Bacillati</taxon>
        <taxon>Chloroflexota</taxon>
        <taxon>Ktedonobacteria</taxon>
        <taxon>Ktedonobacterales</taxon>
        <taxon>Ktedonobacteraceae</taxon>
        <taxon>Ktedonobacter</taxon>
    </lineage>
</organism>
<name>D6U107_KTERA</name>
<protein>
    <submittedName>
        <fullName evidence="2">Uncharacterized protein</fullName>
    </submittedName>
</protein>
<evidence type="ECO:0000256" key="1">
    <source>
        <dbReference type="SAM" id="Phobius"/>
    </source>
</evidence>
<keyword evidence="3" id="KW-1185">Reference proteome</keyword>
<dbReference type="EMBL" id="ADVG01000004">
    <property type="protein sequence ID" value="EFH82497.1"/>
    <property type="molecule type" value="Genomic_DNA"/>
</dbReference>
<feature type="transmembrane region" description="Helical" evidence="1">
    <location>
        <begin position="119"/>
        <end position="141"/>
    </location>
</feature>